<evidence type="ECO:0000313" key="2">
    <source>
        <dbReference type="Proteomes" id="UP001056120"/>
    </source>
</evidence>
<sequence length="476" mass="54444">MDSRHPIFSYYNSTSNLVSNNNNEELNSGLFDFNNEFGTPDQFLTPFSTMNQFLDSPSFIFNPSIVSSPTTGNYYGYDIEEGKTNVSDLVSQLRTSPTTISRNKMDESMKIEALDWNDKSQPKQIDYSMEISKIEPEPELVQSPHEDCKLDPNQASKKQSRFEDGYNWRKYGQKQVKGSKKPRSYFKCSYLNCPTKKKVEKDLNGHITEIIYKGKHNHPMPQNMKKSSLNSFQNAIFDYSSDKNRFESFSRNSLASFGEAENDQDSSFSESGNDREIEPNAKRWKIDEAESEGISYVGSKTVLEPRVVIETKSEIDILDDGYKWRKYGQKVVKGNPNPRSYYKCTNIGCPVRKLVERASHDLHSVITTYEGKHNHGVPSRGGGSYATNQQPKSNTTKTSSNCMPKISMPLPDYSYNVHGMRSLTNDKGQTYTGQKLEKSDDFGFMGSTYTNQDWVREKFLSKTKEEPENDFIYNSF</sequence>
<reference evidence="1 2" key="2">
    <citation type="journal article" date="2022" name="Mol. Ecol. Resour.">
        <title>The genomes of chicory, endive, great burdock and yacon provide insights into Asteraceae paleo-polyploidization history and plant inulin production.</title>
        <authorList>
            <person name="Fan W."/>
            <person name="Wang S."/>
            <person name="Wang H."/>
            <person name="Wang A."/>
            <person name="Jiang F."/>
            <person name="Liu H."/>
            <person name="Zhao H."/>
            <person name="Xu D."/>
            <person name="Zhang Y."/>
        </authorList>
    </citation>
    <scope>NUCLEOTIDE SEQUENCE [LARGE SCALE GENOMIC DNA]</scope>
    <source>
        <strain evidence="2">cv. Yunnan</strain>
        <tissue evidence="1">Leaves</tissue>
    </source>
</reference>
<proteinExistence type="predicted"/>
<dbReference type="EMBL" id="CM042025">
    <property type="protein sequence ID" value="KAI3805788.1"/>
    <property type="molecule type" value="Genomic_DNA"/>
</dbReference>
<comment type="caution">
    <text evidence="1">The sequence shown here is derived from an EMBL/GenBank/DDBJ whole genome shotgun (WGS) entry which is preliminary data.</text>
</comment>
<reference evidence="2" key="1">
    <citation type="journal article" date="2022" name="Mol. Ecol. Resour.">
        <title>The genomes of chicory, endive, great burdock and yacon provide insights into Asteraceae palaeo-polyploidization history and plant inulin production.</title>
        <authorList>
            <person name="Fan W."/>
            <person name="Wang S."/>
            <person name="Wang H."/>
            <person name="Wang A."/>
            <person name="Jiang F."/>
            <person name="Liu H."/>
            <person name="Zhao H."/>
            <person name="Xu D."/>
            <person name="Zhang Y."/>
        </authorList>
    </citation>
    <scope>NUCLEOTIDE SEQUENCE [LARGE SCALE GENOMIC DNA]</scope>
    <source>
        <strain evidence="2">cv. Yunnan</strain>
    </source>
</reference>
<gene>
    <name evidence="1" type="ORF">L1987_21674</name>
</gene>
<dbReference type="Proteomes" id="UP001056120">
    <property type="component" value="Linkage Group LG08"/>
</dbReference>
<name>A0ACB9IE15_9ASTR</name>
<evidence type="ECO:0000313" key="1">
    <source>
        <dbReference type="EMBL" id="KAI3805788.1"/>
    </source>
</evidence>
<organism evidence="1 2">
    <name type="scientific">Smallanthus sonchifolius</name>
    <dbReference type="NCBI Taxonomy" id="185202"/>
    <lineage>
        <taxon>Eukaryota</taxon>
        <taxon>Viridiplantae</taxon>
        <taxon>Streptophyta</taxon>
        <taxon>Embryophyta</taxon>
        <taxon>Tracheophyta</taxon>
        <taxon>Spermatophyta</taxon>
        <taxon>Magnoliopsida</taxon>
        <taxon>eudicotyledons</taxon>
        <taxon>Gunneridae</taxon>
        <taxon>Pentapetalae</taxon>
        <taxon>asterids</taxon>
        <taxon>campanulids</taxon>
        <taxon>Asterales</taxon>
        <taxon>Asteraceae</taxon>
        <taxon>Asteroideae</taxon>
        <taxon>Heliantheae alliance</taxon>
        <taxon>Millerieae</taxon>
        <taxon>Smallanthus</taxon>
    </lineage>
</organism>
<protein>
    <submittedName>
        <fullName evidence="1">Uncharacterized protein</fullName>
    </submittedName>
</protein>
<accession>A0ACB9IE15</accession>
<keyword evidence="2" id="KW-1185">Reference proteome</keyword>